<sequence>MRSELMDRFSEIIPIGTNKKLEYSFKESINIYSILESNKGLDPIMESLAKIYNETFTHAQHSDIAIINESITVFLESNYEQLTEVTFKKKKRKKRPNSALSRVAKQRWRKNKTSYKKGLKKFHKSSKGKTYHKALSRFNKRNSNKKEGVNDITFNDITELIIAISSAFTNVLLYINEQTEASEDFDAIELIDVLREIQNMSIEELLTEYNSESKEYLDSVVSEVTDLFLDIVTEYEFYPYEDNDEE</sequence>
<keyword evidence="2" id="KW-1185">Reference proteome</keyword>
<reference evidence="1" key="1">
    <citation type="submission" date="2020-07" db="EMBL/GenBank/DDBJ databases">
        <title>Highly diverse flavobacterial phages as mortality factor during North Sea spring blooms.</title>
        <authorList>
            <person name="Bartlau N."/>
            <person name="Wichels A."/>
            <person name="Krohne G."/>
            <person name="Adriaenssens E.M."/>
            <person name="Heins A."/>
            <person name="Fuchs B.M."/>
            <person name="Amann R."/>
            <person name="Moraru C."/>
        </authorList>
    </citation>
    <scope>NUCLEOTIDE SEQUENCE</scope>
</reference>
<evidence type="ECO:0000313" key="1">
    <source>
        <dbReference type="EMBL" id="QQO97354.1"/>
    </source>
</evidence>
<gene>
    <name evidence="1" type="ORF">Colly1_69</name>
</gene>
<dbReference type="EMBL" id="MT732450">
    <property type="protein sequence ID" value="QQO97354.1"/>
    <property type="molecule type" value="Genomic_DNA"/>
</dbReference>
<protein>
    <submittedName>
        <fullName evidence="1">Uncharacterized protein</fullName>
    </submittedName>
</protein>
<name>A0A8E4XVQ7_9CAUD</name>
<evidence type="ECO:0000313" key="2">
    <source>
        <dbReference type="Proteomes" id="UP000693899"/>
    </source>
</evidence>
<accession>A0A8E4XVQ7</accession>
<dbReference type="Proteomes" id="UP000693899">
    <property type="component" value="Segment"/>
</dbReference>
<proteinExistence type="predicted"/>
<organism evidence="1 2">
    <name type="scientific">Maribacter phage Colly_1</name>
    <dbReference type="NCBI Taxonomy" id="2745691"/>
    <lineage>
        <taxon>Viruses</taxon>
        <taxon>Duplodnaviria</taxon>
        <taxon>Heunggongvirae</taxon>
        <taxon>Uroviricota</taxon>
        <taxon>Caudoviricetes</taxon>
        <taxon>Molycolviridae</taxon>
        <taxon>Mollyvirus</taxon>
        <taxon>Mollyvirus colly</taxon>
    </lineage>
</organism>